<name>A0AAC9MUK8_NEOTH</name>
<evidence type="ECO:0008006" key="6">
    <source>
        <dbReference type="Google" id="ProtNLM"/>
    </source>
</evidence>
<feature type="signal peptide" evidence="1">
    <location>
        <begin position="1"/>
        <end position="19"/>
    </location>
</feature>
<feature type="chain" id="PRO_5042190382" description="Bacteriocin" evidence="1">
    <location>
        <begin position="20"/>
        <end position="114"/>
    </location>
</feature>
<proteinExistence type="predicted"/>
<reference evidence="3 5" key="2">
    <citation type="submission" date="2019-05" db="EMBL/GenBank/DDBJ databases">
        <title>Genome sequence of Moorella thermoacetica ATCC 33924.</title>
        <authorList>
            <person name="Poehlein A."/>
            <person name="Bengelsdorf F.R."/>
            <person name="Duerre P."/>
            <person name="Daniel R."/>
        </authorList>
    </citation>
    <scope>NUCLEOTIDE SEQUENCE [LARGE SCALE GENOMIC DNA]</scope>
    <source>
        <strain evidence="3 5">ATCC 33924</strain>
    </source>
</reference>
<dbReference type="Proteomes" id="UP000094598">
    <property type="component" value="Chromosome"/>
</dbReference>
<dbReference type="EMBL" id="CP017019">
    <property type="protein sequence ID" value="AOQ23820.1"/>
    <property type="molecule type" value="Genomic_DNA"/>
</dbReference>
<keyword evidence="5" id="KW-1185">Reference proteome</keyword>
<sequence length="114" mass="13361">MRKLLVFLVLLSLALFAFAGVANASVYVHGYFRSNDTYVQPHFRSDPDGFFWNNWSSYGNINPYTGEEGRKWPSYTSRYYWSLPSYTLPEFNSFPSIDTNWDVGSLFDTYDYGW</sequence>
<accession>A0AAC9MUK8</accession>
<dbReference type="EMBL" id="VCDX01000003">
    <property type="protein sequence ID" value="TYL14005.1"/>
    <property type="molecule type" value="Genomic_DNA"/>
</dbReference>
<protein>
    <recommendedName>
        <fullName evidence="6">Bacteriocin</fullName>
    </recommendedName>
</protein>
<evidence type="ECO:0000313" key="4">
    <source>
        <dbReference type="Proteomes" id="UP000094598"/>
    </source>
</evidence>
<dbReference type="Proteomes" id="UP000322283">
    <property type="component" value="Unassembled WGS sequence"/>
</dbReference>
<reference evidence="2 4" key="1">
    <citation type="submission" date="2016-08" db="EMBL/GenBank/DDBJ databases">
        <title>Moorella thermoacetica DSM 103132.</title>
        <authorList>
            <person name="Jendresen C.B."/>
            <person name="Redl S.M."/>
            <person name="Jensen T.O."/>
            <person name="Nielsen A.T."/>
        </authorList>
    </citation>
    <scope>NUCLEOTIDE SEQUENCE [LARGE SCALE GENOMIC DNA]</scope>
    <source>
        <strain evidence="2 4">DSM 103132</strain>
    </source>
</reference>
<evidence type="ECO:0000313" key="2">
    <source>
        <dbReference type="EMBL" id="AOQ23820.1"/>
    </source>
</evidence>
<evidence type="ECO:0000313" key="5">
    <source>
        <dbReference type="Proteomes" id="UP000322283"/>
    </source>
</evidence>
<organism evidence="2 4">
    <name type="scientific">Neomoorella thermoacetica</name>
    <name type="common">Clostridium thermoaceticum</name>
    <dbReference type="NCBI Taxonomy" id="1525"/>
    <lineage>
        <taxon>Bacteria</taxon>
        <taxon>Bacillati</taxon>
        <taxon>Bacillota</taxon>
        <taxon>Clostridia</taxon>
        <taxon>Neomoorellales</taxon>
        <taxon>Neomoorellaceae</taxon>
        <taxon>Neomoorella</taxon>
    </lineage>
</organism>
<evidence type="ECO:0000313" key="3">
    <source>
        <dbReference type="EMBL" id="TYL14005.1"/>
    </source>
</evidence>
<evidence type="ECO:0000256" key="1">
    <source>
        <dbReference type="SAM" id="SignalP"/>
    </source>
</evidence>
<dbReference type="RefSeq" id="WP_069589338.1">
    <property type="nucleotide sequence ID" value="NZ_CP017019.1"/>
</dbReference>
<dbReference type="AlphaFoldDB" id="A0AAC9MUK8"/>
<gene>
    <name evidence="2" type="ORF">Maut_01372</name>
    <name evidence="3" type="ORF">MTAT_14050</name>
</gene>
<keyword evidence="1" id="KW-0732">Signal</keyword>